<dbReference type="Gene3D" id="3.30.160.60">
    <property type="entry name" value="Classic Zinc Finger"/>
    <property type="match status" value="1"/>
</dbReference>
<dbReference type="Pfam" id="PF00096">
    <property type="entry name" value="zf-C2H2"/>
    <property type="match status" value="2"/>
</dbReference>
<protein>
    <recommendedName>
        <fullName evidence="6">C2H2-type domain-containing protein</fullName>
    </recommendedName>
</protein>
<evidence type="ECO:0000256" key="4">
    <source>
        <dbReference type="ARBA" id="ARBA00022833"/>
    </source>
</evidence>
<dbReference type="InterPro" id="IPR013087">
    <property type="entry name" value="Znf_C2H2_type"/>
</dbReference>
<keyword evidence="4" id="KW-0862">Zinc</keyword>
<keyword evidence="3" id="KW-0863">Zinc-finger</keyword>
<dbReference type="InterPro" id="IPR050688">
    <property type="entry name" value="Zinc_finger/UBP_domain"/>
</dbReference>
<evidence type="ECO:0000256" key="5">
    <source>
        <dbReference type="SAM" id="MobiDB-lite"/>
    </source>
</evidence>
<dbReference type="OrthoDB" id="8922241at2759"/>
<feature type="compositionally biased region" description="Basic residues" evidence="5">
    <location>
        <begin position="317"/>
        <end position="327"/>
    </location>
</feature>
<evidence type="ECO:0000256" key="1">
    <source>
        <dbReference type="ARBA" id="ARBA00022723"/>
    </source>
</evidence>
<dbReference type="GO" id="GO:0008270">
    <property type="term" value="F:zinc ion binding"/>
    <property type="evidence" value="ECO:0007669"/>
    <property type="project" value="UniProtKB-KW"/>
</dbReference>
<dbReference type="PANTHER" id="PTHR24403:SF67">
    <property type="entry name" value="FI01116P-RELATED"/>
    <property type="match status" value="1"/>
</dbReference>
<sequence>MHFKESVKAALIQCYLEAVAEDPDAGTATLPLDTDPFWQSAFNSLVSEQNGVRGRKRSLSSDVGQRSHVKQPRLDEAGILDEAAIPDEVAFSDEAGVPKDAGTPNEADTPNDAGIPNEAGIRNVSLAARRISIAALVNEDSRSDVESEEPMTPRILSDHLHAQSEVDETLAQEDDSASRIEDHPDTVSQVAALPSNSSADSGLLVSPGDDVTMVACPWPGCIVLAEVSSGKISKHIMAHIVERNAGLQVADFSCPYEGCDTKCSDKRALERHLRSNQHLKLKLLCTICDATISRKDAFKRHMDTQHGAGKDTGGGKGKGKGKGKTSGRKRENDTQEGEQGRAPSI</sequence>
<evidence type="ECO:0000313" key="8">
    <source>
        <dbReference type="Proteomes" id="UP000054196"/>
    </source>
</evidence>
<organism evidence="7 8">
    <name type="scientific">Punctularia strigosozonata (strain HHB-11173)</name>
    <name type="common">White-rot fungus</name>
    <dbReference type="NCBI Taxonomy" id="741275"/>
    <lineage>
        <taxon>Eukaryota</taxon>
        <taxon>Fungi</taxon>
        <taxon>Dikarya</taxon>
        <taxon>Basidiomycota</taxon>
        <taxon>Agaricomycotina</taxon>
        <taxon>Agaricomycetes</taxon>
        <taxon>Corticiales</taxon>
        <taxon>Punctulariaceae</taxon>
        <taxon>Punctularia</taxon>
    </lineage>
</organism>
<dbReference type="EMBL" id="JH687553">
    <property type="protein sequence ID" value="EIN04725.1"/>
    <property type="molecule type" value="Genomic_DNA"/>
</dbReference>
<dbReference type="Proteomes" id="UP000054196">
    <property type="component" value="Unassembled WGS sequence"/>
</dbReference>
<dbReference type="GO" id="GO:0005634">
    <property type="term" value="C:nucleus"/>
    <property type="evidence" value="ECO:0007669"/>
    <property type="project" value="TreeGrafter"/>
</dbReference>
<keyword evidence="1" id="KW-0479">Metal-binding</keyword>
<evidence type="ECO:0000259" key="6">
    <source>
        <dbReference type="PROSITE" id="PS00028"/>
    </source>
</evidence>
<feature type="region of interest" description="Disordered" evidence="5">
    <location>
        <begin position="94"/>
        <end position="118"/>
    </location>
</feature>
<dbReference type="PROSITE" id="PS00028">
    <property type="entry name" value="ZINC_FINGER_C2H2_1"/>
    <property type="match status" value="2"/>
</dbReference>
<keyword evidence="2" id="KW-0677">Repeat</keyword>
<name>R7S2Y8_PUNST</name>
<evidence type="ECO:0000256" key="3">
    <source>
        <dbReference type="ARBA" id="ARBA00022771"/>
    </source>
</evidence>
<feature type="region of interest" description="Disordered" evidence="5">
    <location>
        <begin position="299"/>
        <end position="345"/>
    </location>
</feature>
<feature type="domain" description="C2H2-type" evidence="6">
    <location>
        <begin position="285"/>
        <end position="306"/>
    </location>
</feature>
<proteinExistence type="predicted"/>
<dbReference type="SMART" id="SM00355">
    <property type="entry name" value="ZnF_C2H2"/>
    <property type="match status" value="2"/>
</dbReference>
<feature type="domain" description="C2H2-type" evidence="6">
    <location>
        <begin position="254"/>
        <end position="278"/>
    </location>
</feature>
<reference evidence="8" key="1">
    <citation type="journal article" date="2012" name="Science">
        <title>The Paleozoic origin of enzymatic lignin decomposition reconstructed from 31 fungal genomes.</title>
        <authorList>
            <person name="Floudas D."/>
            <person name="Binder M."/>
            <person name="Riley R."/>
            <person name="Barry K."/>
            <person name="Blanchette R.A."/>
            <person name="Henrissat B."/>
            <person name="Martinez A.T."/>
            <person name="Otillar R."/>
            <person name="Spatafora J.W."/>
            <person name="Yadav J.S."/>
            <person name="Aerts A."/>
            <person name="Benoit I."/>
            <person name="Boyd A."/>
            <person name="Carlson A."/>
            <person name="Copeland A."/>
            <person name="Coutinho P.M."/>
            <person name="de Vries R.P."/>
            <person name="Ferreira P."/>
            <person name="Findley K."/>
            <person name="Foster B."/>
            <person name="Gaskell J."/>
            <person name="Glotzer D."/>
            <person name="Gorecki P."/>
            <person name="Heitman J."/>
            <person name="Hesse C."/>
            <person name="Hori C."/>
            <person name="Igarashi K."/>
            <person name="Jurgens J.A."/>
            <person name="Kallen N."/>
            <person name="Kersten P."/>
            <person name="Kohler A."/>
            <person name="Kuees U."/>
            <person name="Kumar T.K.A."/>
            <person name="Kuo A."/>
            <person name="LaButti K."/>
            <person name="Larrondo L.F."/>
            <person name="Lindquist E."/>
            <person name="Ling A."/>
            <person name="Lombard V."/>
            <person name="Lucas S."/>
            <person name="Lundell T."/>
            <person name="Martin R."/>
            <person name="McLaughlin D.J."/>
            <person name="Morgenstern I."/>
            <person name="Morin E."/>
            <person name="Murat C."/>
            <person name="Nagy L.G."/>
            <person name="Nolan M."/>
            <person name="Ohm R.A."/>
            <person name="Patyshakuliyeva A."/>
            <person name="Rokas A."/>
            <person name="Ruiz-Duenas F.J."/>
            <person name="Sabat G."/>
            <person name="Salamov A."/>
            <person name="Samejima M."/>
            <person name="Schmutz J."/>
            <person name="Slot J.C."/>
            <person name="St John F."/>
            <person name="Stenlid J."/>
            <person name="Sun H."/>
            <person name="Sun S."/>
            <person name="Syed K."/>
            <person name="Tsang A."/>
            <person name="Wiebenga A."/>
            <person name="Young D."/>
            <person name="Pisabarro A."/>
            <person name="Eastwood D.C."/>
            <person name="Martin F."/>
            <person name="Cullen D."/>
            <person name="Grigoriev I.V."/>
            <person name="Hibbett D.S."/>
        </authorList>
    </citation>
    <scope>NUCLEOTIDE SEQUENCE [LARGE SCALE GENOMIC DNA]</scope>
    <source>
        <strain evidence="8">HHB-11173 SS5</strain>
    </source>
</reference>
<feature type="region of interest" description="Disordered" evidence="5">
    <location>
        <begin position="53"/>
        <end position="74"/>
    </location>
</feature>
<dbReference type="GO" id="GO:0045944">
    <property type="term" value="P:positive regulation of transcription by RNA polymerase II"/>
    <property type="evidence" value="ECO:0007669"/>
    <property type="project" value="TreeGrafter"/>
</dbReference>
<evidence type="ECO:0000313" key="7">
    <source>
        <dbReference type="EMBL" id="EIN04725.1"/>
    </source>
</evidence>
<dbReference type="GeneID" id="18880057"/>
<dbReference type="KEGG" id="psq:PUNSTDRAFT_138370"/>
<accession>R7S2Y8</accession>
<dbReference type="HOGENOM" id="CLU_804453_0_0_1"/>
<dbReference type="AlphaFoldDB" id="R7S2Y8"/>
<dbReference type="PANTHER" id="PTHR24403">
    <property type="entry name" value="ZINC FINGER PROTEIN"/>
    <property type="match status" value="1"/>
</dbReference>
<gene>
    <name evidence="7" type="ORF">PUNSTDRAFT_138370</name>
</gene>
<evidence type="ECO:0000256" key="2">
    <source>
        <dbReference type="ARBA" id="ARBA00022737"/>
    </source>
</evidence>
<keyword evidence="8" id="KW-1185">Reference proteome</keyword>
<dbReference type="RefSeq" id="XP_007388118.1">
    <property type="nucleotide sequence ID" value="XM_007388056.1"/>
</dbReference>